<sequence>MPRDLTSSEIDRQNILNNQVALNEIQKEANIRGVLFEGKITFTKEMVAEFYSIDIRTVERYSSKFSDELKNNGYEILKGKRLKSFISEIERQEVPDINVGKSIPQLAIYDFRAFLNIGMLLVESENARVLRQMMLDIVIDIINQKTGGATKYINQRDKDFLGAFLGEENYRREFTDALRDYVDMNNYKYARYTDMIYQSIFKEKAKEYREILKLQSRDKIRDTLYAEILDLVASYECGLAENIKKEYQRLGRKLTNWETDKVFQDFESLPHWKPLINRGRSKMASRDLALRDAFHKQLEEYIKPLEADEYQRFLGTEGDEIEKLMKDNADVLKRLKERE</sequence>
<reference evidence="1 2" key="1">
    <citation type="submission" date="2021-01" db="EMBL/GenBank/DDBJ databases">
        <title>Genomic Encyclopedia of Type Strains, Phase IV (KMG-IV): sequencing the most valuable type-strain genomes for metagenomic binning, comparative biology and taxonomic classification.</title>
        <authorList>
            <person name="Goeker M."/>
        </authorList>
    </citation>
    <scope>NUCLEOTIDE SEQUENCE [LARGE SCALE GENOMIC DNA]</scope>
    <source>
        <strain evidence="1 2">DSM 25890</strain>
    </source>
</reference>
<evidence type="ECO:0000313" key="2">
    <source>
        <dbReference type="Proteomes" id="UP001314796"/>
    </source>
</evidence>
<gene>
    <name evidence="1" type="ORF">JOC73_000780</name>
</gene>
<proteinExistence type="predicted"/>
<name>A0ABS2NMY7_9FIRM</name>
<comment type="caution">
    <text evidence="1">The sequence shown here is derived from an EMBL/GenBank/DDBJ whole genome shotgun (WGS) entry which is preliminary data.</text>
</comment>
<organism evidence="1 2">
    <name type="scientific">Alkaliphilus hydrothermalis</name>
    <dbReference type="NCBI Taxonomy" id="1482730"/>
    <lineage>
        <taxon>Bacteria</taxon>
        <taxon>Bacillati</taxon>
        <taxon>Bacillota</taxon>
        <taxon>Clostridia</taxon>
        <taxon>Peptostreptococcales</taxon>
        <taxon>Natronincolaceae</taxon>
        <taxon>Alkaliphilus</taxon>
    </lineage>
</organism>
<dbReference type="Proteomes" id="UP001314796">
    <property type="component" value="Unassembled WGS sequence"/>
</dbReference>
<accession>A0ABS2NMY7</accession>
<evidence type="ECO:0000313" key="1">
    <source>
        <dbReference type="EMBL" id="MBM7614269.1"/>
    </source>
</evidence>
<keyword evidence="2" id="KW-1185">Reference proteome</keyword>
<dbReference type="EMBL" id="JAFBEE010000003">
    <property type="protein sequence ID" value="MBM7614269.1"/>
    <property type="molecule type" value="Genomic_DNA"/>
</dbReference>
<dbReference type="RefSeq" id="WP_204400547.1">
    <property type="nucleotide sequence ID" value="NZ_JAFBEE010000003.1"/>
</dbReference>
<evidence type="ECO:0008006" key="3">
    <source>
        <dbReference type="Google" id="ProtNLM"/>
    </source>
</evidence>
<protein>
    <recommendedName>
        <fullName evidence="3">DNA-binding protein</fullName>
    </recommendedName>
</protein>